<name>A0A9C7PZ06_9RHOD</name>
<reference evidence="4" key="1">
    <citation type="journal article" date="2022" name="Proc. Natl. Acad. Sci. U.S.A.">
        <title>Life cycle and functional genomics of the unicellular red alga Galdieria for elucidating algal and plant evolution and industrial use.</title>
        <authorList>
            <person name="Hirooka S."/>
            <person name="Itabashi T."/>
            <person name="Ichinose T.M."/>
            <person name="Onuma R."/>
            <person name="Fujiwara T."/>
            <person name="Yamashita S."/>
            <person name="Jong L.W."/>
            <person name="Tomita R."/>
            <person name="Iwane A.H."/>
            <person name="Miyagishima S.Y."/>
        </authorList>
    </citation>
    <scope>NUCLEOTIDE SEQUENCE</scope>
    <source>
        <strain evidence="4">NBRC 102759</strain>
    </source>
</reference>
<reference evidence="4" key="2">
    <citation type="submission" date="2022-01" db="EMBL/GenBank/DDBJ databases">
        <authorList>
            <person name="Hirooka S."/>
            <person name="Miyagishima S.Y."/>
        </authorList>
    </citation>
    <scope>NUCLEOTIDE SEQUENCE</scope>
    <source>
        <strain evidence="4">NBRC 102759</strain>
    </source>
</reference>
<dbReference type="Proteomes" id="UP001061958">
    <property type="component" value="Unassembled WGS sequence"/>
</dbReference>
<evidence type="ECO:0000313" key="5">
    <source>
        <dbReference type="Proteomes" id="UP001061958"/>
    </source>
</evidence>
<keyword evidence="5" id="KW-1185">Reference proteome</keyword>
<dbReference type="PANTHER" id="PTHR42776:SF27">
    <property type="entry name" value="DIPEPTIDYL PEPTIDASE FAMILY MEMBER 6"/>
    <property type="match status" value="1"/>
</dbReference>
<evidence type="ECO:0000259" key="2">
    <source>
        <dbReference type="Pfam" id="PF00326"/>
    </source>
</evidence>
<evidence type="ECO:0000256" key="1">
    <source>
        <dbReference type="ARBA" id="ARBA00022801"/>
    </source>
</evidence>
<dbReference type="OrthoDB" id="416344at2759"/>
<dbReference type="PANTHER" id="PTHR42776">
    <property type="entry name" value="SERINE PEPTIDASE S9 FAMILY MEMBER"/>
    <property type="match status" value="1"/>
</dbReference>
<dbReference type="EMBL" id="BQMJ01000041">
    <property type="protein sequence ID" value="GJQ13169.1"/>
    <property type="molecule type" value="Genomic_DNA"/>
</dbReference>
<evidence type="ECO:0000313" key="3">
    <source>
        <dbReference type="EMBL" id="GJQ10833.1"/>
    </source>
</evidence>
<proteinExistence type="predicted"/>
<dbReference type="GO" id="GO:0006508">
    <property type="term" value="P:proteolysis"/>
    <property type="evidence" value="ECO:0007669"/>
    <property type="project" value="InterPro"/>
</dbReference>
<dbReference type="InterPro" id="IPR011042">
    <property type="entry name" value="6-blade_b-propeller_TolB-like"/>
</dbReference>
<feature type="domain" description="Peptidase S9 prolyl oligopeptidase catalytic" evidence="2">
    <location>
        <begin position="454"/>
        <end position="668"/>
    </location>
</feature>
<protein>
    <recommendedName>
        <fullName evidence="2">Peptidase S9 prolyl oligopeptidase catalytic domain-containing protein</fullName>
    </recommendedName>
</protein>
<dbReference type="AlphaFoldDB" id="A0A9C7PZ06"/>
<dbReference type="Gene3D" id="2.120.10.30">
    <property type="entry name" value="TolB, C-terminal domain"/>
    <property type="match status" value="1"/>
</dbReference>
<organism evidence="4 5">
    <name type="scientific">Galdieria partita</name>
    <dbReference type="NCBI Taxonomy" id="83374"/>
    <lineage>
        <taxon>Eukaryota</taxon>
        <taxon>Rhodophyta</taxon>
        <taxon>Bangiophyceae</taxon>
        <taxon>Galdieriales</taxon>
        <taxon>Galdieriaceae</taxon>
        <taxon>Galdieria</taxon>
    </lineage>
</organism>
<dbReference type="InterPro" id="IPR001375">
    <property type="entry name" value="Peptidase_S9_cat"/>
</dbReference>
<dbReference type="GO" id="GO:0004252">
    <property type="term" value="F:serine-type endopeptidase activity"/>
    <property type="evidence" value="ECO:0007669"/>
    <property type="project" value="TreeGrafter"/>
</dbReference>
<dbReference type="EMBL" id="BQMJ01000018">
    <property type="protein sequence ID" value="GJQ10833.1"/>
    <property type="molecule type" value="Genomic_DNA"/>
</dbReference>
<evidence type="ECO:0000313" key="4">
    <source>
        <dbReference type="EMBL" id="GJQ13169.1"/>
    </source>
</evidence>
<dbReference type="Pfam" id="PF00326">
    <property type="entry name" value="Peptidase_S9"/>
    <property type="match status" value="1"/>
</dbReference>
<comment type="caution">
    <text evidence="4">The sequence shown here is derived from an EMBL/GenBank/DDBJ whole genome shotgun (WGS) entry which is preliminary data.</text>
</comment>
<dbReference type="SUPFAM" id="SSF53474">
    <property type="entry name" value="alpha/beta-Hydrolases"/>
    <property type="match status" value="1"/>
</dbReference>
<sequence>MSCRFCLFVHVVVPKLQCQRALLGLNRVARHFLFSKQRFQVTFSNRTIMTFQETNVTSVPLIPRKILFDNPKQTAVKVSPDGNFLAHLAPSDQNVLNVWVYPRGSDLKRMVTKDTYRGIRFFQWSEDSRTILYLQDNNGDENFHLWAVDIMEESSPSIDLTPFENVKVEGLMSCHKRPNELLIGMNKRDSSCFDVYRIFLDSREILFDTENPGDVVSWTLDESTMTVSGATATNPEDGSTVLRVRDSPEVPWRDLKCFPYGEEGDIVDFSVDDDCVYLRSSLEADKTQLVLAKRSNGDTIRILASSNQANVGRVILHPNDKRLQAVCFTFARKEWKFFDESMRDDFLSIQEKFGDSDLDFTSRDNSDSIWILSVIRDNDSVQYVMFDRKSKSITPLFHERPELDEYILSKMESISLDARDGMKLQCYLTRPVYGTAPFPLVLFVHGGPWSRDLWGFNPMSQWFSNRGYACLQVNYRGSAGFGKSYLNAGDKQWGIGNMQNDLTDAVQWAIESGIAVSNQVAIYGGSYGGYATLAGLVFTPDLYCCGVDIVGPSNLKTLIDSVPDYWKPMKKELLLRIGPVDTDEEFNRKISPLFHVQNIRAPLLIAQGANDPRVKQLESDQIVKAMLERNIPVEYVLYPDEGHGFARPPNRLDFLGRAEIFLSKYLGGRFEPYVKVAESTACLPIQEGLL</sequence>
<dbReference type="InterPro" id="IPR029058">
    <property type="entry name" value="AB_hydrolase_fold"/>
</dbReference>
<keyword evidence="1" id="KW-0378">Hydrolase</keyword>
<dbReference type="Gene3D" id="3.40.50.1820">
    <property type="entry name" value="alpha/beta hydrolase"/>
    <property type="match status" value="1"/>
</dbReference>
<gene>
    <name evidence="3" type="ORF">GpartN1_g2624.t1</name>
    <name evidence="4" type="ORF">GpartN1_g4960.t1</name>
</gene>
<accession>A0A9C7PZ06</accession>
<dbReference type="SUPFAM" id="SSF82171">
    <property type="entry name" value="DPP6 N-terminal domain-like"/>
    <property type="match status" value="1"/>
</dbReference>